<keyword evidence="1" id="KW-0812">Transmembrane</keyword>
<proteinExistence type="predicted"/>
<keyword evidence="1" id="KW-1133">Transmembrane helix</keyword>
<comment type="caution">
    <text evidence="2">The sequence shown here is derived from an EMBL/GenBank/DDBJ whole genome shotgun (WGS) entry which is preliminary data.</text>
</comment>
<protein>
    <submittedName>
        <fullName evidence="2">Type II secretion system protein</fullName>
    </submittedName>
</protein>
<dbReference type="SUPFAM" id="SSF54523">
    <property type="entry name" value="Pili subunits"/>
    <property type="match status" value="1"/>
</dbReference>
<evidence type="ECO:0000313" key="2">
    <source>
        <dbReference type="EMBL" id="POH36836.1"/>
    </source>
</evidence>
<name>A0A2P4R6M1_9LACO</name>
<feature type="transmembrane region" description="Helical" evidence="1">
    <location>
        <begin position="7"/>
        <end position="28"/>
    </location>
</feature>
<organism evidence="2">
    <name type="scientific">Companilactobacillus formosensis</name>
    <dbReference type="NCBI Taxonomy" id="1617889"/>
    <lineage>
        <taxon>Bacteria</taxon>
        <taxon>Bacillati</taxon>
        <taxon>Bacillota</taxon>
        <taxon>Bacilli</taxon>
        <taxon>Lactobacillales</taxon>
        <taxon>Lactobacillaceae</taxon>
        <taxon>Companilactobacillus</taxon>
    </lineage>
</organism>
<sequence>MKKHQAFTLLETMISLGIVCSLLIISLYNLKGYQAHVEEQQSLIWFKDSFKNAFNYCYLNKRSGSLFLNQDDNKITFDLDGKNGKRKIYQKKLPTFMSIVSASATGYRISSNGQGAPVTIIFKSTLTKKKYIYKIQMGWGEINEIKT</sequence>
<evidence type="ECO:0000256" key="1">
    <source>
        <dbReference type="SAM" id="Phobius"/>
    </source>
</evidence>
<dbReference type="AlphaFoldDB" id="A0A2P4R6M1"/>
<reference evidence="2" key="1">
    <citation type="submission" date="2018-01" db="EMBL/GenBank/DDBJ databases">
        <title>Genome sequnecing of Lactobacillus formosensis KACC 18721.</title>
        <authorList>
            <person name="Kim S.-J."/>
            <person name="Heo J."/>
        </authorList>
    </citation>
    <scope>NUCLEOTIDE SEQUENCE</scope>
    <source>
        <strain evidence="2">KACC 18721</strain>
    </source>
</reference>
<keyword evidence="1" id="KW-0472">Membrane</keyword>
<dbReference type="InterPro" id="IPR045584">
    <property type="entry name" value="Pilin-like"/>
</dbReference>
<accession>A0A2P4R6M1</accession>
<dbReference type="EMBL" id="PPWZ01000043">
    <property type="protein sequence ID" value="POH36836.1"/>
    <property type="molecule type" value="Genomic_DNA"/>
</dbReference>
<gene>
    <name evidence="2" type="ORF">C2R26_06300</name>
</gene>